<organism evidence="5 6">
    <name type="scientific">Acanthoscelides obtectus</name>
    <name type="common">Bean weevil</name>
    <name type="synonym">Bruchus obtectus</name>
    <dbReference type="NCBI Taxonomy" id="200917"/>
    <lineage>
        <taxon>Eukaryota</taxon>
        <taxon>Metazoa</taxon>
        <taxon>Ecdysozoa</taxon>
        <taxon>Arthropoda</taxon>
        <taxon>Hexapoda</taxon>
        <taxon>Insecta</taxon>
        <taxon>Pterygota</taxon>
        <taxon>Neoptera</taxon>
        <taxon>Endopterygota</taxon>
        <taxon>Coleoptera</taxon>
        <taxon>Polyphaga</taxon>
        <taxon>Cucujiformia</taxon>
        <taxon>Chrysomeloidea</taxon>
        <taxon>Chrysomelidae</taxon>
        <taxon>Bruchinae</taxon>
        <taxon>Bruchini</taxon>
        <taxon>Acanthoscelides</taxon>
    </lineage>
</organism>
<gene>
    <name evidence="5" type="ORF">ACAOBT_LOCUS6414</name>
</gene>
<dbReference type="PANTHER" id="PTHR15574:SF43">
    <property type="entry name" value="DDB1- AND CUL4-ASSOCIATED FACTOR 5"/>
    <property type="match status" value="1"/>
</dbReference>
<comment type="caution">
    <text evidence="5">The sequence shown here is derived from an EMBL/GenBank/DDBJ whole genome shotgun (WGS) entry which is preliminary data.</text>
</comment>
<dbReference type="PANTHER" id="PTHR15574">
    <property type="entry name" value="WD REPEAT DOMAIN-CONTAINING FAMILY"/>
    <property type="match status" value="1"/>
</dbReference>
<dbReference type="PROSITE" id="PS50294">
    <property type="entry name" value="WD_REPEATS_REGION"/>
    <property type="match status" value="2"/>
</dbReference>
<feature type="repeat" description="WD" evidence="3">
    <location>
        <begin position="44"/>
        <end position="79"/>
    </location>
</feature>
<feature type="region of interest" description="Disordered" evidence="4">
    <location>
        <begin position="637"/>
        <end position="769"/>
    </location>
</feature>
<evidence type="ECO:0000256" key="2">
    <source>
        <dbReference type="ARBA" id="ARBA00022737"/>
    </source>
</evidence>
<feature type="compositionally biased region" description="Basic residues" evidence="4">
    <location>
        <begin position="744"/>
        <end position="762"/>
    </location>
</feature>
<proteinExistence type="predicted"/>
<dbReference type="AlphaFoldDB" id="A0A9P0K8C4"/>
<dbReference type="EMBL" id="CAKOFQ010006726">
    <property type="protein sequence ID" value="CAH1965594.1"/>
    <property type="molecule type" value="Genomic_DNA"/>
</dbReference>
<dbReference type="SUPFAM" id="SSF50978">
    <property type="entry name" value="WD40 repeat-like"/>
    <property type="match status" value="1"/>
</dbReference>
<accession>A0A9P0K8C4</accession>
<feature type="repeat" description="WD" evidence="3">
    <location>
        <begin position="317"/>
        <end position="349"/>
    </location>
</feature>
<evidence type="ECO:0000256" key="1">
    <source>
        <dbReference type="ARBA" id="ARBA00022574"/>
    </source>
</evidence>
<dbReference type="Gene3D" id="2.130.10.10">
    <property type="entry name" value="YVTN repeat-like/Quinoprotein amine dehydrogenase"/>
    <property type="match status" value="3"/>
</dbReference>
<evidence type="ECO:0008006" key="7">
    <source>
        <dbReference type="Google" id="ProtNLM"/>
    </source>
</evidence>
<dbReference type="GO" id="GO:0080008">
    <property type="term" value="C:Cul4-RING E3 ubiquitin ligase complex"/>
    <property type="evidence" value="ECO:0007669"/>
    <property type="project" value="TreeGrafter"/>
</dbReference>
<feature type="compositionally biased region" description="Basic residues" evidence="4">
    <location>
        <begin position="468"/>
        <end position="478"/>
    </location>
</feature>
<feature type="compositionally biased region" description="Basic residues" evidence="4">
    <location>
        <begin position="497"/>
        <end position="521"/>
    </location>
</feature>
<evidence type="ECO:0000313" key="5">
    <source>
        <dbReference type="EMBL" id="CAH1965594.1"/>
    </source>
</evidence>
<keyword evidence="1 3" id="KW-0853">WD repeat</keyword>
<feature type="compositionally biased region" description="Low complexity" evidence="4">
    <location>
        <begin position="690"/>
        <end position="707"/>
    </location>
</feature>
<dbReference type="InterPro" id="IPR001680">
    <property type="entry name" value="WD40_rpt"/>
</dbReference>
<feature type="repeat" description="WD" evidence="3">
    <location>
        <begin position="177"/>
        <end position="210"/>
    </location>
</feature>
<dbReference type="SMART" id="SM00320">
    <property type="entry name" value="WD40"/>
    <property type="match status" value="6"/>
</dbReference>
<dbReference type="OrthoDB" id="5573735at2759"/>
<dbReference type="InterPro" id="IPR036322">
    <property type="entry name" value="WD40_repeat_dom_sf"/>
</dbReference>
<dbReference type="InterPro" id="IPR045151">
    <property type="entry name" value="DCAF8"/>
</dbReference>
<dbReference type="GO" id="GO:0045717">
    <property type="term" value="P:negative regulation of fatty acid biosynthetic process"/>
    <property type="evidence" value="ECO:0007669"/>
    <property type="project" value="TreeGrafter"/>
</dbReference>
<dbReference type="Proteomes" id="UP001152888">
    <property type="component" value="Unassembled WGS sequence"/>
</dbReference>
<keyword evidence="2" id="KW-0677">Repeat</keyword>
<feature type="compositionally biased region" description="Polar residues" evidence="4">
    <location>
        <begin position="542"/>
        <end position="573"/>
    </location>
</feature>
<reference evidence="5" key="1">
    <citation type="submission" date="2022-03" db="EMBL/GenBank/DDBJ databases">
        <authorList>
            <person name="Sayadi A."/>
        </authorList>
    </citation>
    <scope>NUCLEOTIDE SEQUENCE</scope>
</reference>
<dbReference type="GO" id="GO:0005737">
    <property type="term" value="C:cytoplasm"/>
    <property type="evidence" value="ECO:0007669"/>
    <property type="project" value="TreeGrafter"/>
</dbReference>
<feature type="compositionally biased region" description="Acidic residues" evidence="4">
    <location>
        <begin position="593"/>
        <end position="604"/>
    </location>
</feature>
<evidence type="ECO:0000256" key="3">
    <source>
        <dbReference type="PROSITE-ProRule" id="PRU00221"/>
    </source>
</evidence>
<dbReference type="InterPro" id="IPR015943">
    <property type="entry name" value="WD40/YVTN_repeat-like_dom_sf"/>
</dbReference>
<evidence type="ECO:0000313" key="6">
    <source>
        <dbReference type="Proteomes" id="UP001152888"/>
    </source>
</evidence>
<feature type="region of interest" description="Disordered" evidence="4">
    <location>
        <begin position="468"/>
        <end position="607"/>
    </location>
</feature>
<dbReference type="PROSITE" id="PS50082">
    <property type="entry name" value="WD_REPEATS_2"/>
    <property type="match status" value="3"/>
</dbReference>
<dbReference type="Pfam" id="PF00400">
    <property type="entry name" value="WD40"/>
    <property type="match status" value="3"/>
</dbReference>
<keyword evidence="6" id="KW-1185">Reference proteome</keyword>
<evidence type="ECO:0000256" key="4">
    <source>
        <dbReference type="SAM" id="MobiDB-lite"/>
    </source>
</evidence>
<name>A0A9P0K8C4_ACAOB</name>
<protein>
    <recommendedName>
        <fullName evidence="7">DDB1- and CUL4-associated factor 5</fullName>
    </recommendedName>
</protein>
<sequence>MAMLSTVNPVCYLIERQYKDNLSIQNKLFSERLVKARNLYRKDLLAHYGCVNAIEFSENGEYLVSGGDDKRVLLWKLATAMFDKGTPIVMRTPHGSNIFCLSLDSRNEKIFSGGNDDQVLMHEILTRNLIMAIPHEKPIYGISIHPQNDNIIATAGEDGRILLFDVREAPITEAQTLAQQNSGFHSVMFNPTNPRFLVTANADEGISLWDCRKPKNELVRYDSQGGKTSGISAGFDTSGKRVVALRRRLPPVLYATESEHALCQFYHPQYYNSCTMKTCCFAGANDEYVLSGSDDFNLYMWKVPNDNSEWGTSHIVLRGHRSIVNQVRYNNHNHLLASSGVEKMVKLWSAIPIGNWKGSIMKEYTDPTRAIYTHEDYVSLVGTTERINHDYSDQSTNEDAKMMAFFDSLIQREIEGWDSQSEESLSSNSASDGEQDWAKVISKIFKNGRHSEETRKFKTNRITQLISKKKNRLAKLAHNKSSSYIQRRNNHQEKAQAHKKRLVKSKALPRKHNGFHKRSYRKSSSDREHRRKKSVKEPRSSKYFTRQSLRNAGEQNSSIDAPSTSTGITSSKSALFRLIEQDSDEEPRNSTENAEEDGNTEEVVDQNNFISILPTPINGTKDILINVLEMANTNLSQNQRSHPVRRSQHQQEEAASHSSNSSRQAVDDGFSDTSDSDLEYGRTPKRRCISAASDSGCCPSSSASTCSTRNASLEKVPYPKTHQACSSSRAAGESSDEEGGRRYEKIRRRARNSKAIAARRKISHDSDSN</sequence>